<dbReference type="Proteomes" id="UP000288716">
    <property type="component" value="Unassembled WGS sequence"/>
</dbReference>
<reference evidence="2 3" key="1">
    <citation type="journal article" date="2018" name="Gigascience">
        <title>Genomes of trombidid mites reveal novel predicted allergens and laterally-transferred genes associated with secondary metabolism.</title>
        <authorList>
            <person name="Dong X."/>
            <person name="Chaisiri K."/>
            <person name="Xia D."/>
            <person name="Armstrong S.D."/>
            <person name="Fang Y."/>
            <person name="Donnelly M.J."/>
            <person name="Kadowaki T."/>
            <person name="McGarry J.W."/>
            <person name="Darby A.C."/>
            <person name="Makepeace B.L."/>
        </authorList>
    </citation>
    <scope>NUCLEOTIDE SEQUENCE [LARGE SCALE GENOMIC DNA]</scope>
    <source>
        <strain evidence="2">UoL-UT</strain>
    </source>
</reference>
<evidence type="ECO:0000313" key="2">
    <source>
        <dbReference type="EMBL" id="RWS19652.1"/>
    </source>
</evidence>
<dbReference type="VEuPathDB" id="VectorBase:LDEU012388"/>
<organism evidence="2 3">
    <name type="scientific">Leptotrombidium deliense</name>
    <dbReference type="NCBI Taxonomy" id="299467"/>
    <lineage>
        <taxon>Eukaryota</taxon>
        <taxon>Metazoa</taxon>
        <taxon>Ecdysozoa</taxon>
        <taxon>Arthropoda</taxon>
        <taxon>Chelicerata</taxon>
        <taxon>Arachnida</taxon>
        <taxon>Acari</taxon>
        <taxon>Acariformes</taxon>
        <taxon>Trombidiformes</taxon>
        <taxon>Prostigmata</taxon>
        <taxon>Anystina</taxon>
        <taxon>Parasitengona</taxon>
        <taxon>Trombiculoidea</taxon>
        <taxon>Trombiculidae</taxon>
        <taxon>Leptotrombidium</taxon>
    </lineage>
</organism>
<keyword evidence="3" id="KW-1185">Reference proteome</keyword>
<accession>A0A443RWA3</accession>
<sequence length="99" mass="11725">MQCTLLYDSTFASFNKIEYMYNDLVSFEKDLKEKSTSNLIIVLKQERKYDKWQDAIDELVEMLKEELKNFEMLAKLISFDDGCALLADMLRRMVQCAFD</sequence>
<dbReference type="AlphaFoldDB" id="A0A443RWA3"/>
<gene>
    <name evidence="2" type="ORF">B4U80_14394</name>
</gene>
<proteinExistence type="predicted"/>
<dbReference type="InterPro" id="IPR008949">
    <property type="entry name" value="Isoprenoid_synthase_dom_sf"/>
</dbReference>
<evidence type="ECO:0000256" key="1">
    <source>
        <dbReference type="SAM" id="Coils"/>
    </source>
</evidence>
<dbReference type="Pfam" id="PF19086">
    <property type="entry name" value="Terpene_syn_C_2"/>
    <property type="match status" value="1"/>
</dbReference>
<name>A0A443RWA3_9ACAR</name>
<comment type="caution">
    <text evidence="2">The sequence shown here is derived from an EMBL/GenBank/DDBJ whole genome shotgun (WGS) entry which is preliminary data.</text>
</comment>
<dbReference type="EMBL" id="NCKV01023985">
    <property type="protein sequence ID" value="RWS19652.1"/>
    <property type="molecule type" value="Genomic_DNA"/>
</dbReference>
<dbReference type="SUPFAM" id="SSF48576">
    <property type="entry name" value="Terpenoid synthases"/>
    <property type="match status" value="1"/>
</dbReference>
<dbReference type="OrthoDB" id="2861623at2759"/>
<keyword evidence="1" id="KW-0175">Coiled coil</keyword>
<feature type="coiled-coil region" evidence="1">
    <location>
        <begin position="42"/>
        <end position="69"/>
    </location>
</feature>
<protein>
    <submittedName>
        <fullName evidence="2">Uncharacterized protein</fullName>
    </submittedName>
</protein>
<dbReference type="Gene3D" id="1.10.600.10">
    <property type="entry name" value="Farnesyl Diphosphate Synthase"/>
    <property type="match status" value="1"/>
</dbReference>
<evidence type="ECO:0000313" key="3">
    <source>
        <dbReference type="Proteomes" id="UP000288716"/>
    </source>
</evidence>